<keyword evidence="3" id="KW-1185">Reference proteome</keyword>
<gene>
    <name evidence="2" type="ORF">DLJ53_14810</name>
</gene>
<name>A0A8B2NTM5_9HYPH</name>
<dbReference type="RefSeq" id="WP_111346561.1">
    <property type="nucleotide sequence ID" value="NZ_JAIWKD010000008.1"/>
</dbReference>
<protein>
    <submittedName>
        <fullName evidence="2">Uncharacterized protein</fullName>
    </submittedName>
</protein>
<dbReference type="EMBL" id="QHHQ01000003">
    <property type="protein sequence ID" value="RAI00533.1"/>
    <property type="molecule type" value="Genomic_DNA"/>
</dbReference>
<evidence type="ECO:0000313" key="3">
    <source>
        <dbReference type="Proteomes" id="UP000249590"/>
    </source>
</evidence>
<comment type="caution">
    <text evidence="2">The sequence shown here is derived from an EMBL/GenBank/DDBJ whole genome shotgun (WGS) entry which is preliminary data.</text>
</comment>
<sequence length="199" mass="20954">MILSVGLTGTAFAQNQDLPPAAAETRDTGRIFLDGRVAEVYVDNVKTIAVMPEAPQSNCPSTEYVYERDRPKWLYETGRLLVAAEEGADIRISFTCYGGLQSINAIQFLSPSTRRVTSGTPQQSRLVPTAADQRNGLPPSRNPDTRQETRSPGTAAAAVSDARGAPLPTGGVGAAGGFAPPPPPSAANAVNQRVAPLPR</sequence>
<evidence type="ECO:0000313" key="2">
    <source>
        <dbReference type="EMBL" id="RAI00533.1"/>
    </source>
</evidence>
<feature type="compositionally biased region" description="Polar residues" evidence="1">
    <location>
        <begin position="114"/>
        <end position="126"/>
    </location>
</feature>
<dbReference type="Proteomes" id="UP000249590">
    <property type="component" value="Unassembled WGS sequence"/>
</dbReference>
<accession>A0A8B2NTM5</accession>
<evidence type="ECO:0000256" key="1">
    <source>
        <dbReference type="SAM" id="MobiDB-lite"/>
    </source>
</evidence>
<proteinExistence type="predicted"/>
<reference evidence="2 3" key="1">
    <citation type="submission" date="2018-05" db="EMBL/GenBank/DDBJ databases">
        <title>Acuticoccus sediminis sp. nov., isolated from deep-sea sediment of Indian Ocean.</title>
        <authorList>
            <person name="Liu X."/>
            <person name="Lai Q."/>
            <person name="Du Y."/>
            <person name="Sun F."/>
            <person name="Zhang X."/>
            <person name="Wang S."/>
            <person name="Shao Z."/>
        </authorList>
    </citation>
    <scope>NUCLEOTIDE SEQUENCE [LARGE SCALE GENOMIC DNA]</scope>
    <source>
        <strain evidence="2 3">PTG4-2</strain>
    </source>
</reference>
<dbReference type="AlphaFoldDB" id="A0A8B2NTM5"/>
<organism evidence="2 3">
    <name type="scientific">Acuticoccus sediminis</name>
    <dbReference type="NCBI Taxonomy" id="2184697"/>
    <lineage>
        <taxon>Bacteria</taxon>
        <taxon>Pseudomonadati</taxon>
        <taxon>Pseudomonadota</taxon>
        <taxon>Alphaproteobacteria</taxon>
        <taxon>Hyphomicrobiales</taxon>
        <taxon>Amorphaceae</taxon>
        <taxon>Acuticoccus</taxon>
    </lineage>
</organism>
<feature type="region of interest" description="Disordered" evidence="1">
    <location>
        <begin position="114"/>
        <end position="199"/>
    </location>
</feature>
<dbReference type="OrthoDB" id="9917542at2"/>